<comment type="caution">
    <text evidence="2">The sequence shown here is derived from an EMBL/GenBank/DDBJ whole genome shotgun (WGS) entry which is preliminary data.</text>
</comment>
<organism evidence="2 3">
    <name type="scientific">Prorocentrum cordatum</name>
    <dbReference type="NCBI Taxonomy" id="2364126"/>
    <lineage>
        <taxon>Eukaryota</taxon>
        <taxon>Sar</taxon>
        <taxon>Alveolata</taxon>
        <taxon>Dinophyceae</taxon>
        <taxon>Prorocentrales</taxon>
        <taxon>Prorocentraceae</taxon>
        <taxon>Prorocentrum</taxon>
    </lineage>
</organism>
<keyword evidence="3" id="KW-1185">Reference proteome</keyword>
<proteinExistence type="predicted"/>
<dbReference type="InterPro" id="IPR007201">
    <property type="entry name" value="Mei2-like_Rrm_C"/>
</dbReference>
<evidence type="ECO:0000313" key="3">
    <source>
        <dbReference type="Proteomes" id="UP001189429"/>
    </source>
</evidence>
<evidence type="ECO:0000259" key="1">
    <source>
        <dbReference type="Pfam" id="PF04059"/>
    </source>
</evidence>
<dbReference type="Proteomes" id="UP001189429">
    <property type="component" value="Unassembled WGS sequence"/>
</dbReference>
<evidence type="ECO:0000313" key="2">
    <source>
        <dbReference type="EMBL" id="CAK0848473.1"/>
    </source>
</evidence>
<dbReference type="Pfam" id="PF04059">
    <property type="entry name" value="RRM_2"/>
    <property type="match status" value="1"/>
</dbReference>
<protein>
    <recommendedName>
        <fullName evidence="1">Mei2-like C-terminal RNA recognition motif domain-containing protein</fullName>
    </recommendedName>
</protein>
<gene>
    <name evidence="2" type="ORF">PCOR1329_LOCUS41406</name>
</gene>
<reference evidence="2" key="1">
    <citation type="submission" date="2023-10" db="EMBL/GenBank/DDBJ databases">
        <authorList>
            <person name="Chen Y."/>
            <person name="Shah S."/>
            <person name="Dougan E. K."/>
            <person name="Thang M."/>
            <person name="Chan C."/>
        </authorList>
    </citation>
    <scope>NUCLEOTIDE SEQUENCE [LARGE SCALE GENOMIC DNA]</scope>
</reference>
<name>A0ABN9TTE0_9DINO</name>
<dbReference type="SUPFAM" id="SSF54928">
    <property type="entry name" value="RNA-binding domain, RBD"/>
    <property type="match status" value="1"/>
</dbReference>
<dbReference type="EMBL" id="CAUYUJ010014983">
    <property type="protein sequence ID" value="CAK0848473.1"/>
    <property type="molecule type" value="Genomic_DNA"/>
</dbReference>
<dbReference type="InterPro" id="IPR035979">
    <property type="entry name" value="RBD_domain_sf"/>
</dbReference>
<sequence length="371" mass="39544">MFSAAVCPKAAIPLQSWAGFEDRSNNPFTLSVHNQSIQLSMAQMSESRRVIKNTFVEFISSEEDAGTNATRGLRRTSSWPSMCSLCTAAGIDADAADARSEGSSARHESWADLTDDADEWDGARCASPVGRAPHLQFGLPFAQCGWAPKAEEKSPAAALARTPASGGGRTPLTSKASAFVPLASKQDLSSKASAFVPGFGAPLVAQLQAAGSPEKASAPGIPRMPAPAPPGSWTTVAMGNLPLALSRDALIEVVNQKGFAGCYSFVHMQRDFQSKLGHAIVNCNTEEQATHFMDAFQGFRDWPVSSSMQCSVTWAQTQGLTANIDRYRNDSLIGDNAFDGLNPAIFVGRQRVPMPEPAEACRTGGTMRRWG</sequence>
<feature type="domain" description="Mei2-like C-terminal RNA recognition motif" evidence="1">
    <location>
        <begin position="234"/>
        <end position="327"/>
    </location>
</feature>
<accession>A0ABN9TTE0</accession>